<feature type="compositionally biased region" description="Low complexity" evidence="5">
    <location>
        <begin position="322"/>
        <end position="333"/>
    </location>
</feature>
<feature type="signal peptide" evidence="6">
    <location>
        <begin position="1"/>
        <end position="22"/>
    </location>
</feature>
<evidence type="ECO:0000313" key="9">
    <source>
        <dbReference type="Proteomes" id="UP000242715"/>
    </source>
</evidence>
<dbReference type="PANTHER" id="PTHR36766:SF40">
    <property type="entry name" value="DISEASE RESISTANCE PROTEIN RGA3"/>
    <property type="match status" value="1"/>
</dbReference>
<evidence type="ECO:0000259" key="7">
    <source>
        <dbReference type="Pfam" id="PF18052"/>
    </source>
</evidence>
<dbReference type="OrthoDB" id="1410917at2759"/>
<evidence type="ECO:0000256" key="5">
    <source>
        <dbReference type="SAM" id="MobiDB-lite"/>
    </source>
</evidence>
<dbReference type="GO" id="GO:0005524">
    <property type="term" value="F:ATP binding"/>
    <property type="evidence" value="ECO:0007669"/>
    <property type="project" value="UniProtKB-KW"/>
</dbReference>
<dbReference type="Proteomes" id="UP000242715">
    <property type="component" value="Unassembled WGS sequence"/>
</dbReference>
<dbReference type="InterPro" id="IPR041118">
    <property type="entry name" value="Rx_N"/>
</dbReference>
<evidence type="ECO:0000256" key="6">
    <source>
        <dbReference type="SAM" id="SignalP"/>
    </source>
</evidence>
<dbReference type="InterPro" id="IPR027417">
    <property type="entry name" value="P-loop_NTPase"/>
</dbReference>
<dbReference type="Gene3D" id="1.10.8.430">
    <property type="entry name" value="Helical domain of apoptotic protease-activating factors"/>
    <property type="match status" value="1"/>
</dbReference>
<feature type="compositionally biased region" description="Basic and acidic residues" evidence="5">
    <location>
        <begin position="299"/>
        <end position="309"/>
    </location>
</feature>
<accession>A0A2Z6PAG6</accession>
<feature type="domain" description="Disease resistance N-terminal" evidence="7">
    <location>
        <begin position="34"/>
        <end position="92"/>
    </location>
</feature>
<proteinExistence type="predicted"/>
<reference evidence="9" key="1">
    <citation type="journal article" date="2017" name="Front. Plant Sci.">
        <title>Climate Clever Clovers: New Paradigm to Reduce the Environmental Footprint of Ruminants by Breeding Low Methanogenic Forages Utilizing Haplotype Variation.</title>
        <authorList>
            <person name="Kaur P."/>
            <person name="Appels R."/>
            <person name="Bayer P.E."/>
            <person name="Keeble-Gagnere G."/>
            <person name="Wang J."/>
            <person name="Hirakawa H."/>
            <person name="Shirasawa K."/>
            <person name="Vercoe P."/>
            <person name="Stefanova K."/>
            <person name="Durmic Z."/>
            <person name="Nichols P."/>
            <person name="Revell C."/>
            <person name="Isobe S.N."/>
            <person name="Edwards D."/>
            <person name="Erskine W."/>
        </authorList>
    </citation>
    <scope>NUCLEOTIDE SEQUENCE [LARGE SCALE GENOMIC DNA]</scope>
    <source>
        <strain evidence="9">cv. Daliak</strain>
    </source>
</reference>
<evidence type="ECO:0000313" key="8">
    <source>
        <dbReference type="EMBL" id="GAU46042.1"/>
    </source>
</evidence>
<keyword evidence="9" id="KW-1185">Reference proteome</keyword>
<dbReference type="SUPFAM" id="SSF52540">
    <property type="entry name" value="P-loop containing nucleoside triphosphate hydrolases"/>
    <property type="match status" value="1"/>
</dbReference>
<dbReference type="GO" id="GO:0043531">
    <property type="term" value="F:ADP binding"/>
    <property type="evidence" value="ECO:0007669"/>
    <property type="project" value="InterPro"/>
</dbReference>
<feature type="compositionally biased region" description="Basic and acidic residues" evidence="5">
    <location>
        <begin position="334"/>
        <end position="345"/>
    </location>
</feature>
<protein>
    <recommendedName>
        <fullName evidence="7">Disease resistance N-terminal domain-containing protein</fullName>
    </recommendedName>
</protein>
<dbReference type="GO" id="GO:0006952">
    <property type="term" value="P:defense response"/>
    <property type="evidence" value="ECO:0007669"/>
    <property type="project" value="UniProtKB-KW"/>
</dbReference>
<dbReference type="Gene3D" id="1.20.5.4130">
    <property type="match status" value="1"/>
</dbReference>
<keyword evidence="4" id="KW-0067">ATP-binding</keyword>
<feature type="chain" id="PRO_5016418178" description="Disease resistance N-terminal domain-containing protein" evidence="6">
    <location>
        <begin position="23"/>
        <end position="419"/>
    </location>
</feature>
<keyword evidence="6" id="KW-0732">Signal</keyword>
<dbReference type="PANTHER" id="PTHR36766">
    <property type="entry name" value="PLANT BROAD-SPECTRUM MILDEW RESISTANCE PROTEIN RPW8"/>
    <property type="match status" value="1"/>
</dbReference>
<evidence type="ECO:0000256" key="1">
    <source>
        <dbReference type="ARBA" id="ARBA00022737"/>
    </source>
</evidence>
<keyword evidence="3" id="KW-0611">Plant defense</keyword>
<feature type="region of interest" description="Disordered" evidence="5">
    <location>
        <begin position="299"/>
        <end position="345"/>
    </location>
</feature>
<evidence type="ECO:0000256" key="3">
    <source>
        <dbReference type="ARBA" id="ARBA00022821"/>
    </source>
</evidence>
<name>A0A2Z6PAG6_TRISU</name>
<evidence type="ECO:0000256" key="2">
    <source>
        <dbReference type="ARBA" id="ARBA00022741"/>
    </source>
</evidence>
<keyword evidence="2" id="KW-0547">Nucleotide-binding</keyword>
<keyword evidence="1" id="KW-0677">Repeat</keyword>
<sequence length="419" mass="47536">MGRALLSTFLHDLLHNLLLLTSKPFIIKPPKYQRKLIATLRMLDTFIDDAEEKQFTTKTGQDQAKSVKNWLNKLQYTVYSLEEIICQWQVTSTTTNTNLFGVFSKVIKPNGDLKSQIRDIMDLLVDLSKRTDVLGLTRRVTWNESLHDEDATKNWNMLVDSLFEAATGGSAIILTLDPDDDSLLVPQANHTIHLGMLSSENSWSIFLVHAFGQMDLNEYPELVAVGKEIVNRLGNLPLAAKMIGSLLQDKVHLSEWVDILRSKLIDEGEIEEIAHEERMEAEFPRNRLPPSMIRHQVEADDISRIKEQTDPQSSLTKDKIPTTTQADTSNTTTAEDHRRSQDIDDERSSFEILKVTTVSQLRSLPHNLHSLKIEGCELLEVLPNDLLGRLPILRELYLNIGTSSIIREDGLSPAFVHRE</sequence>
<gene>
    <name evidence="8" type="ORF">TSUD_268840</name>
</gene>
<dbReference type="EMBL" id="DF974171">
    <property type="protein sequence ID" value="GAU46042.1"/>
    <property type="molecule type" value="Genomic_DNA"/>
</dbReference>
<evidence type="ECO:0000256" key="4">
    <source>
        <dbReference type="ARBA" id="ARBA00022840"/>
    </source>
</evidence>
<dbReference type="InterPro" id="IPR042197">
    <property type="entry name" value="Apaf_helical"/>
</dbReference>
<dbReference type="Pfam" id="PF18052">
    <property type="entry name" value="Rx_N"/>
    <property type="match status" value="1"/>
</dbReference>
<dbReference type="AlphaFoldDB" id="A0A2Z6PAG6"/>
<organism evidence="8 9">
    <name type="scientific">Trifolium subterraneum</name>
    <name type="common">Subterranean clover</name>
    <dbReference type="NCBI Taxonomy" id="3900"/>
    <lineage>
        <taxon>Eukaryota</taxon>
        <taxon>Viridiplantae</taxon>
        <taxon>Streptophyta</taxon>
        <taxon>Embryophyta</taxon>
        <taxon>Tracheophyta</taxon>
        <taxon>Spermatophyta</taxon>
        <taxon>Magnoliopsida</taxon>
        <taxon>eudicotyledons</taxon>
        <taxon>Gunneridae</taxon>
        <taxon>Pentapetalae</taxon>
        <taxon>rosids</taxon>
        <taxon>fabids</taxon>
        <taxon>Fabales</taxon>
        <taxon>Fabaceae</taxon>
        <taxon>Papilionoideae</taxon>
        <taxon>50 kb inversion clade</taxon>
        <taxon>NPAAA clade</taxon>
        <taxon>Hologalegina</taxon>
        <taxon>IRL clade</taxon>
        <taxon>Trifolieae</taxon>
        <taxon>Trifolium</taxon>
    </lineage>
</organism>